<dbReference type="SUPFAM" id="SSF110849">
    <property type="entry name" value="ParB/Sulfiredoxin"/>
    <property type="match status" value="1"/>
</dbReference>
<dbReference type="InterPro" id="IPR017819">
    <property type="entry name" value="Plasmid_partition_RepB"/>
</dbReference>
<dbReference type="InterPro" id="IPR004437">
    <property type="entry name" value="ParB/RepB/Spo0J"/>
</dbReference>
<keyword evidence="5" id="KW-1185">Reference proteome</keyword>
<name>A0ABY5MTF0_9HYPH</name>
<dbReference type="InterPro" id="IPR050336">
    <property type="entry name" value="Chromosome_partition/occlusion"/>
</dbReference>
<dbReference type="NCBIfam" id="TIGR00180">
    <property type="entry name" value="parB_part"/>
    <property type="match status" value="1"/>
</dbReference>
<dbReference type="PANTHER" id="PTHR33375:SF1">
    <property type="entry name" value="CHROMOSOME-PARTITIONING PROTEIN PARB-RELATED"/>
    <property type="match status" value="1"/>
</dbReference>
<dbReference type="Pfam" id="PF07506">
    <property type="entry name" value="RepB"/>
    <property type="match status" value="1"/>
</dbReference>
<reference evidence="4 5" key="1">
    <citation type="submission" date="2018-07" db="EMBL/GenBank/DDBJ databases">
        <title>Genome sequence of Nitratireductor thuwali#1536.</title>
        <authorList>
            <person name="Michoud G."/>
            <person name="Merlino G."/>
            <person name="Sefrji F.O."/>
            <person name="Daffonchio D."/>
        </authorList>
    </citation>
    <scope>NUCLEOTIDE SEQUENCE [LARGE SCALE GENOMIC DNA]</scope>
    <source>
        <strain evidence="4 5">Nit1536</strain>
        <plasmid evidence="4 5">p1536_1</plasmid>
    </source>
</reference>
<feature type="compositionally biased region" description="Pro residues" evidence="2">
    <location>
        <begin position="32"/>
        <end position="42"/>
    </location>
</feature>
<dbReference type="SMART" id="SM00470">
    <property type="entry name" value="ParB"/>
    <property type="match status" value="1"/>
</dbReference>
<dbReference type="Pfam" id="PF02195">
    <property type="entry name" value="ParB_N"/>
    <property type="match status" value="1"/>
</dbReference>
<accession>A0ABY5MTF0</accession>
<evidence type="ECO:0000259" key="3">
    <source>
        <dbReference type="SMART" id="SM00470"/>
    </source>
</evidence>
<dbReference type="SUPFAM" id="SSF109709">
    <property type="entry name" value="KorB DNA-binding domain-like"/>
    <property type="match status" value="1"/>
</dbReference>
<evidence type="ECO:0000313" key="4">
    <source>
        <dbReference type="EMBL" id="UUP19858.1"/>
    </source>
</evidence>
<sequence length="361" mass="39398">MSKRKDHLKALFGGGPLPGEAPSPAPSGRAPSTPPAPSPPAPETRSQPARQSGRSASGAVKAMGLTLNSMTRELDEARAIKESLTRGERVVEIDPELIDPSLVRDRLSHEDKGDEAFQGLVDSMRENGQQVPVLLRPHPKADGRYQVAYGHRRVRAAARLGQPVKAIVRTLTDDELVLAQGKENTERRNLSFIERAFFAHALIAHGFERGIVQRALSIHKAEMTRLLAVAGAVPADIARAIGPAPKAGRPRWLALAEFLKREAAVVMAQEEIRSGRFADAGSDERFRLLFDRLARRAPGRKPPKSQPRAIEDGNGRVVARLTPGEKPQLEFDEKNHPGLADYVARHLPELARRLAEEGAGE</sequence>
<dbReference type="NCBIfam" id="TIGR03454">
    <property type="entry name" value="partition_RepB"/>
    <property type="match status" value="1"/>
</dbReference>
<proteinExistence type="inferred from homology"/>
<dbReference type="InterPro" id="IPR003115">
    <property type="entry name" value="ParB_N"/>
</dbReference>
<dbReference type="Proteomes" id="UP001342418">
    <property type="component" value="Plasmid p1536_1"/>
</dbReference>
<dbReference type="Gene3D" id="3.90.1530.30">
    <property type="match status" value="1"/>
</dbReference>
<gene>
    <name evidence="4" type="primary">parB_2</name>
    <name evidence="4" type="ORF">NTH_04373</name>
</gene>
<dbReference type="InterPro" id="IPR037972">
    <property type="entry name" value="RepB_N"/>
</dbReference>
<dbReference type="InterPro" id="IPR011111">
    <property type="entry name" value="Plasmid_RepB"/>
</dbReference>
<dbReference type="Gene3D" id="1.10.10.2830">
    <property type="match status" value="1"/>
</dbReference>
<keyword evidence="4" id="KW-0614">Plasmid</keyword>
<organism evidence="4 5">
    <name type="scientific">Nitratireductor thuwali</name>
    <dbReference type="NCBI Taxonomy" id="2267699"/>
    <lineage>
        <taxon>Bacteria</taxon>
        <taxon>Pseudomonadati</taxon>
        <taxon>Pseudomonadota</taxon>
        <taxon>Alphaproteobacteria</taxon>
        <taxon>Hyphomicrobiales</taxon>
        <taxon>Phyllobacteriaceae</taxon>
        <taxon>Nitratireductor</taxon>
    </lineage>
</organism>
<dbReference type="CDD" id="cd16405">
    <property type="entry name" value="RepB_like_N"/>
    <property type="match status" value="1"/>
</dbReference>
<dbReference type="RefSeq" id="WP_338532053.1">
    <property type="nucleotide sequence ID" value="NZ_CP030942.1"/>
</dbReference>
<protein>
    <submittedName>
        <fullName evidence="4">Chromosome-partitioning protein ParB</fullName>
    </submittedName>
</protein>
<dbReference type="InterPro" id="IPR036086">
    <property type="entry name" value="ParB/Sulfiredoxin_sf"/>
</dbReference>
<evidence type="ECO:0000256" key="1">
    <source>
        <dbReference type="ARBA" id="ARBA00006295"/>
    </source>
</evidence>
<evidence type="ECO:0000313" key="5">
    <source>
        <dbReference type="Proteomes" id="UP001342418"/>
    </source>
</evidence>
<feature type="domain" description="ParB-like N-terminal" evidence="3">
    <location>
        <begin position="91"/>
        <end position="185"/>
    </location>
</feature>
<geneLocation type="plasmid" evidence="4 5">
    <name>p1536_1</name>
</geneLocation>
<feature type="region of interest" description="Disordered" evidence="2">
    <location>
        <begin position="1"/>
        <end position="62"/>
    </location>
</feature>
<comment type="similarity">
    <text evidence="1">Belongs to the ParB family.</text>
</comment>
<dbReference type="EMBL" id="CP030942">
    <property type="protein sequence ID" value="UUP19858.1"/>
    <property type="molecule type" value="Genomic_DNA"/>
</dbReference>
<dbReference type="PANTHER" id="PTHR33375">
    <property type="entry name" value="CHROMOSOME-PARTITIONING PROTEIN PARB-RELATED"/>
    <property type="match status" value="1"/>
</dbReference>
<evidence type="ECO:0000256" key="2">
    <source>
        <dbReference type="SAM" id="MobiDB-lite"/>
    </source>
</evidence>